<sequence length="46" mass="5019">MNATKIFPVILIGLDIAAAVVYLCCADWKHAIYWFAAATLTATVTF</sequence>
<protein>
    <submittedName>
        <fullName evidence="2">Uncharacterized protein</fullName>
    </submittedName>
</protein>
<keyword evidence="1" id="KW-0812">Transmembrane</keyword>
<gene>
    <name evidence="2" type="ORF">SDC9_149378</name>
</gene>
<dbReference type="EMBL" id="VSSQ01048122">
    <property type="protein sequence ID" value="MPN02165.1"/>
    <property type="molecule type" value="Genomic_DNA"/>
</dbReference>
<evidence type="ECO:0000313" key="2">
    <source>
        <dbReference type="EMBL" id="MPN02165.1"/>
    </source>
</evidence>
<comment type="caution">
    <text evidence="2">The sequence shown here is derived from an EMBL/GenBank/DDBJ whole genome shotgun (WGS) entry which is preliminary data.</text>
</comment>
<accession>A0A645EJF8</accession>
<evidence type="ECO:0000256" key="1">
    <source>
        <dbReference type="SAM" id="Phobius"/>
    </source>
</evidence>
<reference evidence="2" key="1">
    <citation type="submission" date="2019-08" db="EMBL/GenBank/DDBJ databases">
        <authorList>
            <person name="Kucharzyk K."/>
            <person name="Murdoch R.W."/>
            <person name="Higgins S."/>
            <person name="Loffler F."/>
        </authorList>
    </citation>
    <scope>NUCLEOTIDE SEQUENCE</scope>
</reference>
<dbReference type="AlphaFoldDB" id="A0A645EJF8"/>
<proteinExistence type="predicted"/>
<feature type="transmembrane region" description="Helical" evidence="1">
    <location>
        <begin position="6"/>
        <end position="25"/>
    </location>
</feature>
<keyword evidence="1" id="KW-1133">Transmembrane helix</keyword>
<keyword evidence="1" id="KW-0472">Membrane</keyword>
<organism evidence="2">
    <name type="scientific">bioreactor metagenome</name>
    <dbReference type="NCBI Taxonomy" id="1076179"/>
    <lineage>
        <taxon>unclassified sequences</taxon>
        <taxon>metagenomes</taxon>
        <taxon>ecological metagenomes</taxon>
    </lineage>
</organism>
<name>A0A645EJF8_9ZZZZ</name>